<dbReference type="Proteomes" id="UP000887458">
    <property type="component" value="Unassembled WGS sequence"/>
</dbReference>
<evidence type="ECO:0000313" key="2">
    <source>
        <dbReference type="EMBL" id="KAH9415858.1"/>
    </source>
</evidence>
<gene>
    <name evidence="2" type="ORF">DERP_000352</name>
</gene>
<organism evidence="2 3">
    <name type="scientific">Dermatophagoides pteronyssinus</name>
    <name type="common">European house dust mite</name>
    <dbReference type="NCBI Taxonomy" id="6956"/>
    <lineage>
        <taxon>Eukaryota</taxon>
        <taxon>Metazoa</taxon>
        <taxon>Ecdysozoa</taxon>
        <taxon>Arthropoda</taxon>
        <taxon>Chelicerata</taxon>
        <taxon>Arachnida</taxon>
        <taxon>Acari</taxon>
        <taxon>Acariformes</taxon>
        <taxon>Sarcoptiformes</taxon>
        <taxon>Astigmata</taxon>
        <taxon>Psoroptidia</taxon>
        <taxon>Analgoidea</taxon>
        <taxon>Pyroglyphidae</taxon>
        <taxon>Dermatophagoidinae</taxon>
        <taxon>Dermatophagoides</taxon>
    </lineage>
</organism>
<accession>A0ABQ8IZX9</accession>
<name>A0ABQ8IZX9_DERPT</name>
<reference evidence="2 3" key="1">
    <citation type="journal article" date="2018" name="J. Allergy Clin. Immunol.">
        <title>High-quality assembly of Dermatophagoides pteronyssinus genome and transcriptome reveals a wide range of novel allergens.</title>
        <authorList>
            <person name="Liu X.Y."/>
            <person name="Yang K.Y."/>
            <person name="Wang M.Q."/>
            <person name="Kwok J.S."/>
            <person name="Zeng X."/>
            <person name="Yang Z."/>
            <person name="Xiao X.J."/>
            <person name="Lau C.P."/>
            <person name="Li Y."/>
            <person name="Huang Z.M."/>
            <person name="Ba J.G."/>
            <person name="Yim A.K."/>
            <person name="Ouyang C.Y."/>
            <person name="Ngai S.M."/>
            <person name="Chan T.F."/>
            <person name="Leung E.L."/>
            <person name="Liu L."/>
            <person name="Liu Z.G."/>
            <person name="Tsui S.K."/>
        </authorList>
    </citation>
    <scope>NUCLEOTIDE SEQUENCE [LARGE SCALE GENOMIC DNA]</scope>
    <source>
        <strain evidence="2">Derp</strain>
    </source>
</reference>
<comment type="caution">
    <text evidence="2">The sequence shown here is derived from an EMBL/GenBank/DDBJ whole genome shotgun (WGS) entry which is preliminary data.</text>
</comment>
<protein>
    <submittedName>
        <fullName evidence="2">Uncharacterized protein</fullName>
    </submittedName>
</protein>
<reference evidence="2 3" key="2">
    <citation type="journal article" date="2022" name="Mol. Biol. Evol.">
        <title>Comparative Genomics Reveals Insights into the Divergent Evolution of Astigmatic Mites and Household Pest Adaptations.</title>
        <authorList>
            <person name="Xiong Q."/>
            <person name="Wan A.T."/>
            <person name="Liu X."/>
            <person name="Fung C.S."/>
            <person name="Xiao X."/>
            <person name="Malainual N."/>
            <person name="Hou J."/>
            <person name="Wang L."/>
            <person name="Wang M."/>
            <person name="Yang K.Y."/>
            <person name="Cui Y."/>
            <person name="Leung E.L."/>
            <person name="Nong W."/>
            <person name="Shin S.K."/>
            <person name="Au S.W."/>
            <person name="Jeong K.Y."/>
            <person name="Chew F.T."/>
            <person name="Hui J.H."/>
            <person name="Leung T.F."/>
            <person name="Tungtrongchitr A."/>
            <person name="Zhong N."/>
            <person name="Liu Z."/>
            <person name="Tsui S.K."/>
        </authorList>
    </citation>
    <scope>NUCLEOTIDE SEQUENCE [LARGE SCALE GENOMIC DNA]</scope>
    <source>
        <strain evidence="2">Derp</strain>
    </source>
</reference>
<dbReference type="EMBL" id="NJHN03000095">
    <property type="protein sequence ID" value="KAH9415858.1"/>
    <property type="molecule type" value="Genomic_DNA"/>
</dbReference>
<proteinExistence type="predicted"/>
<feature type="compositionally biased region" description="Basic and acidic residues" evidence="1">
    <location>
        <begin position="56"/>
        <end position="65"/>
    </location>
</feature>
<evidence type="ECO:0000256" key="1">
    <source>
        <dbReference type="SAM" id="MobiDB-lite"/>
    </source>
</evidence>
<keyword evidence="3" id="KW-1185">Reference proteome</keyword>
<feature type="region of interest" description="Disordered" evidence="1">
    <location>
        <begin position="55"/>
        <end position="78"/>
    </location>
</feature>
<evidence type="ECO:0000313" key="3">
    <source>
        <dbReference type="Proteomes" id="UP000887458"/>
    </source>
</evidence>
<sequence>MTTNIFFAHLLPEQHLYDDDDRKYSLKIGQRKKVPEIVKLDGDLITMVKNSSNICDDDKEKKEQQLFELSLQPPPPLP</sequence>